<evidence type="ECO:0000256" key="2">
    <source>
        <dbReference type="ARBA" id="ARBA00008020"/>
    </source>
</evidence>
<comment type="similarity">
    <text evidence="1">Belongs to the chaperonin (HSP60) family.</text>
</comment>
<dbReference type="Proteomes" id="UP000316194">
    <property type="component" value="Segment"/>
</dbReference>
<proteinExistence type="inferred from homology"/>
<protein>
    <recommendedName>
        <fullName evidence="8">60 kDa chaperonin</fullName>
    </recommendedName>
</protein>
<dbReference type="GO" id="GO:0140662">
    <property type="term" value="F:ATP-dependent protein folding chaperone"/>
    <property type="evidence" value="ECO:0007669"/>
    <property type="project" value="InterPro"/>
</dbReference>
<dbReference type="Gene3D" id="1.10.560.10">
    <property type="entry name" value="GroEL-like equatorial domain"/>
    <property type="match status" value="1"/>
</dbReference>
<dbReference type="EMBL" id="MK358448">
    <property type="protein sequence ID" value="QCW23100.1"/>
    <property type="molecule type" value="Genomic_DNA"/>
</dbReference>
<dbReference type="PANTHER" id="PTHR45633">
    <property type="entry name" value="60 KDA HEAT SHOCK PROTEIN, MITOCHONDRIAL"/>
    <property type="match status" value="1"/>
</dbReference>
<accession>A0A513SPM3</accession>
<organism evidence="6 7">
    <name type="scientific">Vibrio phage 5 TSL-2019</name>
    <dbReference type="NCBI Taxonomy" id="2578086"/>
    <lineage>
        <taxon>Viruses</taxon>
        <taxon>Duplodnaviria</taxon>
        <taxon>Heunggongvirae</taxon>
        <taxon>Uroviricota</taxon>
        <taxon>Caudoviricetes</taxon>
        <taxon>Chimalliviridae</taxon>
        <taxon>Gorgonvirinae</taxon>
        <taxon>Aphroditevirus</taxon>
        <taxon>Aphroditevirus USC1</taxon>
    </lineage>
</organism>
<keyword evidence="5" id="KW-0143">Chaperone</keyword>
<evidence type="ECO:0000256" key="3">
    <source>
        <dbReference type="ARBA" id="ARBA00022741"/>
    </source>
</evidence>
<keyword evidence="3" id="KW-0547">Nucleotide-binding</keyword>
<reference evidence="6 7" key="1">
    <citation type="submission" date="2019-01" db="EMBL/GenBank/DDBJ databases">
        <authorList>
            <person name="Le T.S."/>
            <person name="Kurtboke I."/>
        </authorList>
    </citation>
    <scope>NUCLEOTIDE SEQUENCE [LARGE SCALE GENOMIC DNA]</scope>
</reference>
<evidence type="ECO:0000256" key="5">
    <source>
        <dbReference type="ARBA" id="ARBA00023186"/>
    </source>
</evidence>
<evidence type="ECO:0000313" key="6">
    <source>
        <dbReference type="EMBL" id="QCW23100.1"/>
    </source>
</evidence>
<dbReference type="InterPro" id="IPR027409">
    <property type="entry name" value="GroEL-like_apical_dom_sf"/>
</dbReference>
<dbReference type="Pfam" id="PF00118">
    <property type="entry name" value="Cpn60_TCP1"/>
    <property type="match status" value="1"/>
</dbReference>
<dbReference type="InterPro" id="IPR027413">
    <property type="entry name" value="GROEL-like_equatorial_sf"/>
</dbReference>
<name>A0A513SPM3_9CAUD</name>
<dbReference type="InterPro" id="IPR001844">
    <property type="entry name" value="Cpn60/GroEL"/>
</dbReference>
<dbReference type="InterPro" id="IPR017998">
    <property type="entry name" value="Chaperone_TCP-1"/>
</dbReference>
<dbReference type="GO" id="GO:0005524">
    <property type="term" value="F:ATP binding"/>
    <property type="evidence" value="ECO:0007669"/>
    <property type="project" value="UniProtKB-KW"/>
</dbReference>
<dbReference type="PRINTS" id="PR00304">
    <property type="entry name" value="TCOMPLEXTCP1"/>
</dbReference>
<dbReference type="Gene3D" id="3.30.260.10">
    <property type="entry name" value="TCP-1-like chaperonin intermediate domain"/>
    <property type="match status" value="1"/>
</dbReference>
<dbReference type="InterPro" id="IPR002423">
    <property type="entry name" value="Cpn60/GroEL/TCP-1"/>
</dbReference>
<dbReference type="SUPFAM" id="SSF54849">
    <property type="entry name" value="GroEL-intermediate domain like"/>
    <property type="match status" value="1"/>
</dbReference>
<evidence type="ECO:0000256" key="1">
    <source>
        <dbReference type="ARBA" id="ARBA00006607"/>
    </source>
</evidence>
<dbReference type="Gene3D" id="3.50.7.10">
    <property type="entry name" value="GroEL"/>
    <property type="match status" value="1"/>
</dbReference>
<dbReference type="SUPFAM" id="SSF48592">
    <property type="entry name" value="GroEL equatorial domain-like"/>
    <property type="match status" value="1"/>
</dbReference>
<evidence type="ECO:0000313" key="7">
    <source>
        <dbReference type="Proteomes" id="UP000316194"/>
    </source>
</evidence>
<keyword evidence="4" id="KW-0067">ATP-binding</keyword>
<evidence type="ECO:0000256" key="4">
    <source>
        <dbReference type="ARBA" id="ARBA00022840"/>
    </source>
</evidence>
<evidence type="ECO:0008006" key="8">
    <source>
        <dbReference type="Google" id="ProtNLM"/>
    </source>
</evidence>
<dbReference type="GO" id="GO:0042026">
    <property type="term" value="P:protein refolding"/>
    <property type="evidence" value="ECO:0007669"/>
    <property type="project" value="InterPro"/>
</dbReference>
<dbReference type="InterPro" id="IPR027410">
    <property type="entry name" value="TCP-1-like_intermed_sf"/>
</dbReference>
<comment type="similarity">
    <text evidence="2">Belongs to the TCP-1 chaperonin family.</text>
</comment>
<sequence>MLYLTKETKRIRTEAVIEVTSAVTSTMGPEGKVVVCDKNGIPFPTKDGVTVAKALRFEDPAKDMFATMVAECCLRTDKICGDGTTTTAFLLNKIYSRFNHLISFNTKKLLREYTQELVGYLNELSTKVDVESDLLRQVMMTTSNNDERIVNKVLEIYRDNPHLPELLFKEANDDQDQVQASHGCSWPGGFASPEFSTLGNGAPEVFMENDSYRPILVSGRIDGLDNEEAVSKFIEYTREYVEKGGTYLIMGRSIESVTEQTLKTFNSKCGRVAYKAVVLRAAGSSGVSIMNDIATVLDAKMHTQLVEDHPEYRVPKDYPIARITSAAVSFAGSTLTHKASLDKAITNVQNELKELNVDQRHSALGKIIEHRLRILSGGTVTLYVGGITESDIRERIGRFEDVARVCVSALSNGVLQGCGYSLILAGKKLVAKHPECEIVEGLWSVLKSQSEYLMLTEYKDGMIYTNLATGEQGAEPGKLGVWDAALATTTALEAATSMAITLMDSETLILNSRLSEVRF</sequence>